<evidence type="ECO:0000256" key="1">
    <source>
        <dbReference type="SAM" id="MobiDB-lite"/>
    </source>
</evidence>
<protein>
    <submittedName>
        <fullName evidence="4">Uncharacterized protein</fullName>
    </submittedName>
</protein>
<dbReference type="InterPro" id="IPR048271">
    <property type="entry name" value="PNMA_N"/>
</dbReference>
<reference evidence="4" key="1">
    <citation type="submission" date="2025-08" db="UniProtKB">
        <authorList>
            <consortium name="Ensembl"/>
        </authorList>
    </citation>
    <scope>IDENTIFICATION</scope>
</reference>
<dbReference type="Proteomes" id="UP000694540">
    <property type="component" value="Unplaced"/>
</dbReference>
<evidence type="ECO:0000259" key="2">
    <source>
        <dbReference type="Pfam" id="PF14893"/>
    </source>
</evidence>
<sequence length="397" mass="43692">MALAMLRDWCRWMGVNAQRCVHILGIPDDCGEQGFQEAVQAALRPLGSYRVLGKVFRKELGSRVALVEFADSFNRSLIPQQIPGKGGPWSVVFLPQAPDSDMAGAAGEAGAPGEEAGAGVAGAVDGAGAWTPQWRQALQQVLENMAYQELRPFSGWLEHANDMLYLWRHVSERERRRRLVESLGGPALDLLGGLMAEDPDVTAEDCLAALVRVFGDKDSRVSARLRFVTCAQRPQETLFAYVMRLEGLLQAALETEAIHPATADQVRARQVLMRARPNDTLQIKLRRMRLERRPPGFVGMLRLIRETEAWEAEQARSQQPSVLEERLCAGQVAGSGEHLGCHCCCSGDLPGKGLMWQGLQPPEATGTLIGPPTTKWPNGDLGREAEEASRKKTHSWE</sequence>
<dbReference type="Pfam" id="PF20846">
    <property type="entry name" value="PNMA_N"/>
    <property type="match status" value="1"/>
</dbReference>
<evidence type="ECO:0000313" key="5">
    <source>
        <dbReference type="Proteomes" id="UP000694540"/>
    </source>
</evidence>
<organism evidence="4 5">
    <name type="scientific">Catagonus wagneri</name>
    <name type="common">Chacoan peccary</name>
    <dbReference type="NCBI Taxonomy" id="51154"/>
    <lineage>
        <taxon>Eukaryota</taxon>
        <taxon>Metazoa</taxon>
        <taxon>Chordata</taxon>
        <taxon>Craniata</taxon>
        <taxon>Vertebrata</taxon>
        <taxon>Euteleostomi</taxon>
        <taxon>Mammalia</taxon>
        <taxon>Eutheria</taxon>
        <taxon>Laurasiatheria</taxon>
        <taxon>Artiodactyla</taxon>
        <taxon>Suina</taxon>
        <taxon>Tayassuidae</taxon>
        <taxon>Catagonus</taxon>
    </lineage>
</organism>
<feature type="domain" description="Paraneoplastic antigen Ma-like N-terminal" evidence="3">
    <location>
        <begin position="1"/>
        <end position="92"/>
    </location>
</feature>
<name>A0A8C3WQ65_9CETA</name>
<dbReference type="Pfam" id="PF14893">
    <property type="entry name" value="PNMA"/>
    <property type="match status" value="1"/>
</dbReference>
<accession>A0A8C3WQ65</accession>
<proteinExistence type="predicted"/>
<dbReference type="GeneTree" id="ENSGT01030000234522"/>
<dbReference type="AlphaFoldDB" id="A0A8C3WQ65"/>
<keyword evidence="5" id="KW-1185">Reference proteome</keyword>
<evidence type="ECO:0000313" key="4">
    <source>
        <dbReference type="Ensembl" id="ENSCWAP00000016199.1"/>
    </source>
</evidence>
<dbReference type="InterPro" id="IPR048270">
    <property type="entry name" value="PNMA_C"/>
</dbReference>
<dbReference type="Ensembl" id="ENSCWAT00000017574.1">
    <property type="protein sequence ID" value="ENSCWAP00000016199.1"/>
    <property type="gene ID" value="ENSCWAG00000012508.1"/>
</dbReference>
<dbReference type="PANTHER" id="PTHR23095">
    <property type="entry name" value="PARANEOPLASTIC ANTIGEN"/>
    <property type="match status" value="1"/>
</dbReference>
<dbReference type="InterPro" id="IPR026523">
    <property type="entry name" value="PNMA"/>
</dbReference>
<evidence type="ECO:0000259" key="3">
    <source>
        <dbReference type="Pfam" id="PF20846"/>
    </source>
</evidence>
<feature type="domain" description="Paraneoplastic antigen Ma-like C-terminal" evidence="2">
    <location>
        <begin position="150"/>
        <end position="301"/>
    </location>
</feature>
<feature type="region of interest" description="Disordered" evidence="1">
    <location>
        <begin position="363"/>
        <end position="397"/>
    </location>
</feature>
<dbReference type="PANTHER" id="PTHR23095:SF20">
    <property type="entry name" value="PARANEOPLASTIC ANTIGEN MA6E"/>
    <property type="match status" value="1"/>
</dbReference>
<feature type="compositionally biased region" description="Basic and acidic residues" evidence="1">
    <location>
        <begin position="381"/>
        <end position="397"/>
    </location>
</feature>
<reference evidence="4" key="2">
    <citation type="submission" date="2025-09" db="UniProtKB">
        <authorList>
            <consortium name="Ensembl"/>
        </authorList>
    </citation>
    <scope>IDENTIFICATION</scope>
</reference>